<accession>A0A1Q9BTN1</accession>
<protein>
    <recommendedName>
        <fullName evidence="1">C2 domain-containing protein</fullName>
    </recommendedName>
</protein>
<sequence length="207" mass="23353">MSPAEPLCLEGAGEEALRQRRALLLSRPRRGPPPCRLRINVAYALKNAENARNRVYGHRVVFAFCRLSSAASPCSGFPAHAYAAAMQKYVVGFEIADARNLTTEDSQPCDPFVVVECCGKRYQTDTKEGKAMFVSWNEDNIWPDVELYPEEFESAYIEFTVYARNWFTRNYQIGKASLQLKSVNARTGHVYMKKSLPLRKEGETAAT</sequence>
<dbReference type="SUPFAM" id="SSF49562">
    <property type="entry name" value="C2 domain (Calcium/lipid-binding domain, CaLB)"/>
    <property type="match status" value="1"/>
</dbReference>
<proteinExistence type="predicted"/>
<dbReference type="AlphaFoldDB" id="A0A1Q9BTN1"/>
<evidence type="ECO:0000259" key="1">
    <source>
        <dbReference type="PROSITE" id="PS50004"/>
    </source>
</evidence>
<name>A0A1Q9BTN1_SYMMI</name>
<dbReference type="InterPro" id="IPR000008">
    <property type="entry name" value="C2_dom"/>
</dbReference>
<keyword evidence="3" id="KW-1185">Reference proteome</keyword>
<feature type="domain" description="C2" evidence="1">
    <location>
        <begin position="72"/>
        <end position="194"/>
    </location>
</feature>
<reference evidence="2 3" key="1">
    <citation type="submission" date="2016-02" db="EMBL/GenBank/DDBJ databases">
        <title>Genome analysis of coral dinoflagellate symbionts highlights evolutionary adaptations to a symbiotic lifestyle.</title>
        <authorList>
            <person name="Aranda M."/>
            <person name="Li Y."/>
            <person name="Liew Y.J."/>
            <person name="Baumgarten S."/>
            <person name="Simakov O."/>
            <person name="Wilson M."/>
            <person name="Piel J."/>
            <person name="Ashoor H."/>
            <person name="Bougouffa S."/>
            <person name="Bajic V.B."/>
            <person name="Ryu T."/>
            <person name="Ravasi T."/>
            <person name="Bayer T."/>
            <person name="Micklem G."/>
            <person name="Kim H."/>
            <person name="Bhak J."/>
            <person name="Lajeunesse T.C."/>
            <person name="Voolstra C.R."/>
        </authorList>
    </citation>
    <scope>NUCLEOTIDE SEQUENCE [LARGE SCALE GENOMIC DNA]</scope>
    <source>
        <strain evidence="2 3">CCMP2467</strain>
    </source>
</reference>
<dbReference type="InterPro" id="IPR035892">
    <property type="entry name" value="C2_domain_sf"/>
</dbReference>
<dbReference type="OrthoDB" id="270970at2759"/>
<dbReference type="PROSITE" id="PS50004">
    <property type="entry name" value="C2"/>
    <property type="match status" value="1"/>
</dbReference>
<evidence type="ECO:0000313" key="2">
    <source>
        <dbReference type="EMBL" id="OLP74039.1"/>
    </source>
</evidence>
<organism evidence="2 3">
    <name type="scientific">Symbiodinium microadriaticum</name>
    <name type="common">Dinoflagellate</name>
    <name type="synonym">Zooxanthella microadriatica</name>
    <dbReference type="NCBI Taxonomy" id="2951"/>
    <lineage>
        <taxon>Eukaryota</taxon>
        <taxon>Sar</taxon>
        <taxon>Alveolata</taxon>
        <taxon>Dinophyceae</taxon>
        <taxon>Suessiales</taxon>
        <taxon>Symbiodiniaceae</taxon>
        <taxon>Symbiodinium</taxon>
    </lineage>
</organism>
<dbReference type="Pfam" id="PF00168">
    <property type="entry name" value="C2"/>
    <property type="match status" value="1"/>
</dbReference>
<dbReference type="EMBL" id="LSRX01004347">
    <property type="protein sequence ID" value="OLP74039.1"/>
    <property type="molecule type" value="Genomic_DNA"/>
</dbReference>
<dbReference type="Gene3D" id="2.60.40.150">
    <property type="entry name" value="C2 domain"/>
    <property type="match status" value="1"/>
</dbReference>
<evidence type="ECO:0000313" key="3">
    <source>
        <dbReference type="Proteomes" id="UP000186817"/>
    </source>
</evidence>
<gene>
    <name evidence="2" type="ORF">AK812_SmicGene46539</name>
</gene>
<feature type="non-terminal residue" evidence="2">
    <location>
        <position position="207"/>
    </location>
</feature>
<comment type="caution">
    <text evidence="2">The sequence shown here is derived from an EMBL/GenBank/DDBJ whole genome shotgun (WGS) entry which is preliminary data.</text>
</comment>
<dbReference type="Proteomes" id="UP000186817">
    <property type="component" value="Unassembled WGS sequence"/>
</dbReference>